<comment type="caution">
    <text evidence="2">The sequence shown here is derived from an EMBL/GenBank/DDBJ whole genome shotgun (WGS) entry which is preliminary data.</text>
</comment>
<reference evidence="2 3" key="1">
    <citation type="submission" date="2015-12" db="EMBL/GenBank/DDBJ databases">
        <title>Bacillus cereus Group isolate.</title>
        <authorList>
            <person name="Kovac J."/>
        </authorList>
    </citation>
    <scope>NUCLEOTIDE SEQUENCE [LARGE SCALE GENOMIC DNA]</scope>
    <source>
        <strain evidence="2 3">FSL K6-0073</strain>
    </source>
</reference>
<gene>
    <name evidence="2" type="ORF">AT268_33360</name>
</gene>
<sequence length="121" mass="14189">MTKEKINVYLDDKRDCPKEFTIARNMEKAIELLTNYDVQILSLDHDLGEDENGKLLPTGYDFVKYFCLHNLFAEKIYIHTDNPPGRQAMYETLKGAQRRGFIDEDIKIHHYSITVNRYSGE</sequence>
<evidence type="ECO:0000313" key="3">
    <source>
        <dbReference type="Proteomes" id="UP000075476"/>
    </source>
</evidence>
<evidence type="ECO:0000313" key="2">
    <source>
        <dbReference type="EMBL" id="KXY51366.1"/>
    </source>
</evidence>
<dbReference type="EMBL" id="LOMO01000001">
    <property type="protein sequence ID" value="KXY51366.1"/>
    <property type="molecule type" value="Genomic_DNA"/>
</dbReference>
<organism evidence="2 3">
    <name type="scientific">Bacillus cereus</name>
    <dbReference type="NCBI Taxonomy" id="1396"/>
    <lineage>
        <taxon>Bacteria</taxon>
        <taxon>Bacillati</taxon>
        <taxon>Bacillota</taxon>
        <taxon>Bacilli</taxon>
        <taxon>Bacillales</taxon>
        <taxon>Bacillaceae</taxon>
        <taxon>Bacillus</taxon>
        <taxon>Bacillus cereus group</taxon>
    </lineage>
</organism>
<dbReference type="InterPro" id="IPR046909">
    <property type="entry name" value="cREC_REC"/>
</dbReference>
<protein>
    <recommendedName>
        <fullName evidence="1">Cyclic-phosphate processing Receiver domain-containing protein</fullName>
    </recommendedName>
</protein>
<accession>A0A9X0SQA7</accession>
<evidence type="ECO:0000259" key="1">
    <source>
        <dbReference type="Pfam" id="PF20274"/>
    </source>
</evidence>
<dbReference type="Pfam" id="PF20274">
    <property type="entry name" value="cREC_REC"/>
    <property type="match status" value="1"/>
</dbReference>
<feature type="domain" description="Cyclic-phosphate processing Receiver" evidence="1">
    <location>
        <begin position="6"/>
        <end position="94"/>
    </location>
</feature>
<dbReference type="Proteomes" id="UP000075476">
    <property type="component" value="Unassembled WGS sequence"/>
</dbReference>
<proteinExistence type="predicted"/>
<name>A0A9X0SQA7_BACCE</name>
<dbReference type="AlphaFoldDB" id="A0A9X0SQA7"/>
<dbReference type="RefSeq" id="WP_061662701.1">
    <property type="nucleotide sequence ID" value="NZ_LOMO01000001.1"/>
</dbReference>